<dbReference type="PANTHER" id="PTHR11076">
    <property type="entry name" value="DNA REPAIR POLYMERASE UMUC / TRANSFERASE FAMILY MEMBER"/>
    <property type="match status" value="1"/>
</dbReference>
<comment type="caution">
    <text evidence="3">The sequence shown here is derived from an EMBL/GenBank/DDBJ whole genome shotgun (WGS) entry which is preliminary data.</text>
</comment>
<reference evidence="3 4" key="1">
    <citation type="journal article" date="2016" name="Nat. Commun.">
        <title>Thousands of microbial genomes shed light on interconnected biogeochemical processes in an aquifer system.</title>
        <authorList>
            <person name="Anantharaman K."/>
            <person name="Brown C.T."/>
            <person name="Hug L.A."/>
            <person name="Sharon I."/>
            <person name="Castelle C.J."/>
            <person name="Probst A.J."/>
            <person name="Thomas B.C."/>
            <person name="Singh A."/>
            <person name="Wilkins M.J."/>
            <person name="Karaoz U."/>
            <person name="Brodie E.L."/>
            <person name="Williams K.H."/>
            <person name="Hubbard S.S."/>
            <person name="Banfield J.F."/>
        </authorList>
    </citation>
    <scope>NUCLEOTIDE SEQUENCE [LARGE SCALE GENOMIC DNA]</scope>
</reference>
<dbReference type="Gene3D" id="3.30.1490.100">
    <property type="entry name" value="DNA polymerase, Y-family, little finger domain"/>
    <property type="match status" value="1"/>
</dbReference>
<dbReference type="SUPFAM" id="SSF100879">
    <property type="entry name" value="Lesion bypass DNA polymerase (Y-family), little finger domain"/>
    <property type="match status" value="1"/>
</dbReference>
<dbReference type="EMBL" id="MFKU01000005">
    <property type="protein sequence ID" value="OGG49046.1"/>
    <property type="molecule type" value="Genomic_DNA"/>
</dbReference>
<dbReference type="PANTHER" id="PTHR11076:SF34">
    <property type="entry name" value="PROTEIN UMUC"/>
    <property type="match status" value="1"/>
</dbReference>
<evidence type="ECO:0000259" key="2">
    <source>
        <dbReference type="PROSITE" id="PS50173"/>
    </source>
</evidence>
<protein>
    <recommendedName>
        <fullName evidence="2">UmuC domain-containing protein</fullName>
    </recommendedName>
</protein>
<dbReference type="GO" id="GO:0042276">
    <property type="term" value="P:error-prone translesion synthesis"/>
    <property type="evidence" value="ECO:0007669"/>
    <property type="project" value="TreeGrafter"/>
</dbReference>
<dbReference type="GO" id="GO:0003887">
    <property type="term" value="F:DNA-directed DNA polymerase activity"/>
    <property type="evidence" value="ECO:0007669"/>
    <property type="project" value="InterPro"/>
</dbReference>
<evidence type="ECO:0000313" key="4">
    <source>
        <dbReference type="Proteomes" id="UP000178815"/>
    </source>
</evidence>
<evidence type="ECO:0000313" key="3">
    <source>
        <dbReference type="EMBL" id="OGG49046.1"/>
    </source>
</evidence>
<organism evidence="3 4">
    <name type="scientific">Candidatus Kaiserbacteria bacterium RIFCSPHIGHO2_01_FULL_53_31</name>
    <dbReference type="NCBI Taxonomy" id="1798481"/>
    <lineage>
        <taxon>Bacteria</taxon>
        <taxon>Candidatus Kaiseribacteriota</taxon>
    </lineage>
</organism>
<dbReference type="STRING" id="1798481.A2678_01100"/>
<dbReference type="InterPro" id="IPR022880">
    <property type="entry name" value="DNApol_IV"/>
</dbReference>
<dbReference type="InterPro" id="IPR017961">
    <property type="entry name" value="DNA_pol_Y-fam_little_finger"/>
</dbReference>
<dbReference type="Gene3D" id="3.40.1170.60">
    <property type="match status" value="1"/>
</dbReference>
<feature type="domain" description="UmuC" evidence="2">
    <location>
        <begin position="13"/>
        <end position="192"/>
    </location>
</feature>
<dbReference type="PROSITE" id="PS50173">
    <property type="entry name" value="UMUC"/>
    <property type="match status" value="1"/>
</dbReference>
<dbReference type="Pfam" id="PF00817">
    <property type="entry name" value="IMS"/>
    <property type="match status" value="1"/>
</dbReference>
<gene>
    <name evidence="3" type="ORF">A2678_01100</name>
</gene>
<dbReference type="CDD" id="cd03586">
    <property type="entry name" value="PolY_Pol_IV_kappa"/>
    <property type="match status" value="1"/>
</dbReference>
<dbReference type="InterPro" id="IPR043502">
    <property type="entry name" value="DNA/RNA_pol_sf"/>
</dbReference>
<evidence type="ECO:0000256" key="1">
    <source>
        <dbReference type="ARBA" id="ARBA00010945"/>
    </source>
</evidence>
<dbReference type="SUPFAM" id="SSF56672">
    <property type="entry name" value="DNA/RNA polymerases"/>
    <property type="match status" value="1"/>
</dbReference>
<dbReference type="Pfam" id="PF11799">
    <property type="entry name" value="IMS_C"/>
    <property type="match status" value="1"/>
</dbReference>
<dbReference type="Gene3D" id="3.30.70.270">
    <property type="match status" value="1"/>
</dbReference>
<comment type="similarity">
    <text evidence="1">Belongs to the DNA polymerase type-Y family.</text>
</comment>
<dbReference type="GO" id="GO:0003684">
    <property type="term" value="F:damaged DNA binding"/>
    <property type="evidence" value="ECO:0007669"/>
    <property type="project" value="InterPro"/>
</dbReference>
<dbReference type="InterPro" id="IPR001126">
    <property type="entry name" value="UmuC"/>
</dbReference>
<sequence>MAWGSSSSFPRAILHIDGDAFFAACEVAKDPSLRGKPVITGKERGIVSAATYEAKACGIKRGMILSEVKRICPEAVILPSDYETYSLFSERMYAVVRRYTPAVEEYSIDECFADLTGLRRSLHMSYPQIAKKIKQQLDHELGMTFSIGVSVTKTLAKIGSKWKKPSGLTIISLRDAPQYLKIIPTGAVWGIGPQTSAFLQKFGITTALDFACRDKSWIQAHVSKPFYETWQELNGVMVNELNLTGRETYQSISKTKTFTPPSTDSAFVYAQLSKNVENACIKARRWKLSTPLVFFFLKTQDFHYHGYEVSLPFPTSNPLDILREINIYFPRVFKKSARYRATGVTLINLTEEGTLQLDLFGAVRESEGVKQVFESTDKLAERYGKHVVFLGSSFEAMGNAAHLGERGDVAARASNLFKGETKRRRLAIPMLGSVQ</sequence>
<name>A0A1F6CIH6_9BACT</name>
<proteinExistence type="inferred from homology"/>
<dbReference type="Proteomes" id="UP000178815">
    <property type="component" value="Unassembled WGS sequence"/>
</dbReference>
<dbReference type="Gene3D" id="1.10.150.20">
    <property type="entry name" value="5' to 3' exonuclease, C-terminal subdomain"/>
    <property type="match status" value="1"/>
</dbReference>
<dbReference type="AlphaFoldDB" id="A0A1F6CIH6"/>
<dbReference type="InterPro" id="IPR050116">
    <property type="entry name" value="DNA_polymerase-Y"/>
</dbReference>
<dbReference type="InterPro" id="IPR043128">
    <property type="entry name" value="Rev_trsase/Diguanyl_cyclase"/>
</dbReference>
<dbReference type="GO" id="GO:0009432">
    <property type="term" value="P:SOS response"/>
    <property type="evidence" value="ECO:0007669"/>
    <property type="project" value="TreeGrafter"/>
</dbReference>
<accession>A0A1F6CIH6</accession>
<dbReference type="InterPro" id="IPR036775">
    <property type="entry name" value="DNA_pol_Y-fam_lit_finger_sf"/>
</dbReference>
<dbReference type="GO" id="GO:0006281">
    <property type="term" value="P:DNA repair"/>
    <property type="evidence" value="ECO:0007669"/>
    <property type="project" value="InterPro"/>
</dbReference>
<dbReference type="GO" id="GO:0005829">
    <property type="term" value="C:cytosol"/>
    <property type="evidence" value="ECO:0007669"/>
    <property type="project" value="TreeGrafter"/>
</dbReference>